<dbReference type="InterPro" id="IPR005488">
    <property type="entry name" value="Etherase_MurQ"/>
</dbReference>
<dbReference type="PANTHER" id="PTHR10088:SF4">
    <property type="entry name" value="GLUCOKINASE REGULATORY PROTEIN"/>
    <property type="match status" value="1"/>
</dbReference>
<evidence type="ECO:0000256" key="4">
    <source>
        <dbReference type="ARBA" id="ARBA00037880"/>
    </source>
</evidence>
<dbReference type="STRING" id="493475.GARC_1952"/>
<evidence type="ECO:0000259" key="14">
    <source>
        <dbReference type="PROSITE" id="PS51464"/>
    </source>
</evidence>
<gene>
    <name evidence="15" type="primary">murQ2</name>
    <name evidence="13" type="synonym">murQ</name>
    <name evidence="15" type="ORF">GARC_1952</name>
</gene>
<dbReference type="GO" id="GO:0016835">
    <property type="term" value="F:carbon-oxygen lyase activity"/>
    <property type="evidence" value="ECO:0007669"/>
    <property type="project" value="UniProtKB-UniRule"/>
</dbReference>
<comment type="pathway">
    <text evidence="6 13">Amino-sugar metabolism; N-acetylmuramate degradation.</text>
</comment>
<evidence type="ECO:0000256" key="2">
    <source>
        <dbReference type="ARBA" id="ARBA00023239"/>
    </source>
</evidence>
<dbReference type="InterPro" id="IPR040190">
    <property type="entry name" value="MURQ/GCKR"/>
</dbReference>
<evidence type="ECO:0000313" key="16">
    <source>
        <dbReference type="Proteomes" id="UP000006327"/>
    </source>
</evidence>
<dbReference type="NCBIfam" id="NF003915">
    <property type="entry name" value="PRK05441.1"/>
    <property type="match status" value="1"/>
</dbReference>
<keyword evidence="16" id="KW-1185">Reference proteome</keyword>
<sequence length="294" mass="30940">MSESRNSSTLDIDLLSTEAILQKINEEDQKVAQAIKPALPNIAKAVDSIVAAFQNQGRLIYIGAGTSGRLGILDAVECMPTFSVTENMVVGIIAGGEKAIKRAVEGAEDNEEAAIIDLAAINLKANDVVVGIAASGRTPYVISALRYAREIGATSVSVSCNPNSAIAKEADIDICAAVGAEILTGSTRMKSGTAQKLILNMLSTASMIRIGKTYQNLMVDVSASNAKLYARALLIVMQATDCDEETATQALKEAGNEAKLAVLMVLTDTSAIQAADLLKQHQGFLRKAVQSRAQ</sequence>
<organism evidence="15 16">
    <name type="scientific">Paraglaciecola arctica BSs20135</name>
    <dbReference type="NCBI Taxonomy" id="493475"/>
    <lineage>
        <taxon>Bacteria</taxon>
        <taxon>Pseudomonadati</taxon>
        <taxon>Pseudomonadota</taxon>
        <taxon>Gammaproteobacteria</taxon>
        <taxon>Alteromonadales</taxon>
        <taxon>Alteromonadaceae</taxon>
        <taxon>Paraglaciecola</taxon>
    </lineage>
</organism>
<dbReference type="UniPathway" id="UPA00544"/>
<keyword evidence="2 13" id="KW-0456">Lyase</keyword>
<evidence type="ECO:0000256" key="10">
    <source>
        <dbReference type="ARBA" id="ARBA00070061"/>
    </source>
</evidence>
<dbReference type="InterPro" id="IPR046348">
    <property type="entry name" value="SIS_dom_sf"/>
</dbReference>
<dbReference type="InterPro" id="IPR001347">
    <property type="entry name" value="SIS_dom"/>
</dbReference>
<dbReference type="FunFam" id="3.40.50.10490:FF:000014">
    <property type="entry name" value="N-acetylmuramic acid 6-phosphate etherase"/>
    <property type="match status" value="1"/>
</dbReference>
<evidence type="ECO:0000256" key="3">
    <source>
        <dbReference type="ARBA" id="ARBA00023277"/>
    </source>
</evidence>
<dbReference type="eggNOG" id="COG2103">
    <property type="taxonomic scope" value="Bacteria"/>
</dbReference>
<dbReference type="EMBL" id="BAEO01000027">
    <property type="protein sequence ID" value="GAC18919.1"/>
    <property type="molecule type" value="Genomic_DNA"/>
</dbReference>
<evidence type="ECO:0000256" key="6">
    <source>
        <dbReference type="ARBA" id="ARBA00060532"/>
    </source>
</evidence>
<dbReference type="GO" id="GO:0097175">
    <property type="term" value="P:1,6-anhydro-N-acetyl-beta-muramic acid catabolic process"/>
    <property type="evidence" value="ECO:0007669"/>
    <property type="project" value="UniProtKB-UniRule"/>
</dbReference>
<comment type="pathway">
    <text evidence="4 13">Cell wall biogenesis; peptidoglycan recycling.</text>
</comment>
<evidence type="ECO:0000313" key="15">
    <source>
        <dbReference type="EMBL" id="GAC18919.1"/>
    </source>
</evidence>
<feature type="domain" description="SIS" evidence="14">
    <location>
        <begin position="49"/>
        <end position="212"/>
    </location>
</feature>
<dbReference type="GO" id="GO:0097367">
    <property type="term" value="F:carbohydrate derivative binding"/>
    <property type="evidence" value="ECO:0007669"/>
    <property type="project" value="InterPro"/>
</dbReference>
<dbReference type="InterPro" id="IPR005486">
    <property type="entry name" value="Glucokinase_regulatory_CS"/>
</dbReference>
<dbReference type="EC" id="4.2.1.126" evidence="9 13"/>
<keyword evidence="3 13" id="KW-0119">Carbohydrate metabolism</keyword>
<dbReference type="HAMAP" id="MF_00068">
    <property type="entry name" value="MurQ"/>
    <property type="match status" value="1"/>
</dbReference>
<reference evidence="15 16" key="1">
    <citation type="journal article" date="2017" name="Antonie Van Leeuwenhoek">
        <title>Rhizobium rhizosphaerae sp. nov., a novel species isolated from rice rhizosphere.</title>
        <authorList>
            <person name="Zhao J.J."/>
            <person name="Zhang J."/>
            <person name="Zhang R.J."/>
            <person name="Zhang C.W."/>
            <person name="Yin H.Q."/>
            <person name="Zhang X.X."/>
        </authorList>
    </citation>
    <scope>NUCLEOTIDE SEQUENCE [LARGE SCALE GENOMIC DNA]</scope>
    <source>
        <strain evidence="15 16">BSs20135</strain>
    </source>
</reference>
<dbReference type="PROSITE" id="PS01272">
    <property type="entry name" value="GCKR"/>
    <property type="match status" value="1"/>
</dbReference>
<dbReference type="NCBIfam" id="TIGR00274">
    <property type="entry name" value="N-acetylmuramic acid 6-phosphate etherase"/>
    <property type="match status" value="1"/>
</dbReference>
<evidence type="ECO:0000256" key="1">
    <source>
        <dbReference type="ARBA" id="ARBA00011738"/>
    </source>
</evidence>
<dbReference type="FunFam" id="1.10.8.1080:FF:000001">
    <property type="entry name" value="N-acetylmuramic acid 6-phosphate etherase"/>
    <property type="match status" value="1"/>
</dbReference>
<dbReference type="NCBIfam" id="NF009222">
    <property type="entry name" value="PRK12570.1"/>
    <property type="match status" value="1"/>
</dbReference>
<dbReference type="GO" id="GO:0097173">
    <property type="term" value="P:N-acetylmuramic acid catabolic process"/>
    <property type="evidence" value="ECO:0007669"/>
    <property type="project" value="UniProtKB-UniPathway"/>
</dbReference>
<dbReference type="Pfam" id="PF20741">
    <property type="entry name" value="GKRP-like_C"/>
    <property type="match status" value="1"/>
</dbReference>
<dbReference type="SUPFAM" id="SSF53697">
    <property type="entry name" value="SIS domain"/>
    <property type="match status" value="1"/>
</dbReference>
<comment type="caution">
    <text evidence="15">The sequence shown here is derived from an EMBL/GenBank/DDBJ whole genome shotgun (WGS) entry which is preliminary data.</text>
</comment>
<dbReference type="PROSITE" id="PS51464">
    <property type="entry name" value="SIS"/>
    <property type="match status" value="1"/>
</dbReference>
<dbReference type="CDD" id="cd05007">
    <property type="entry name" value="SIS_Etherase"/>
    <property type="match status" value="1"/>
</dbReference>
<evidence type="ECO:0000256" key="13">
    <source>
        <dbReference type="HAMAP-Rule" id="MF_00068"/>
    </source>
</evidence>
<comment type="miscellaneous">
    <text evidence="13">A lyase-type mechanism (elimination/hydration) is suggested for the cleavage of the lactyl ether bond of MurNAc 6-phosphate, with the formation of an alpha,beta-unsaturated aldehyde intermediate with (E)-stereochemistry, followed by the syn addition of water to give product.</text>
</comment>
<proteinExistence type="inferred from homology"/>
<dbReference type="UniPathway" id="UPA00342"/>
<dbReference type="Pfam" id="PF22645">
    <property type="entry name" value="GKRP_SIS_N"/>
    <property type="match status" value="1"/>
</dbReference>
<dbReference type="GO" id="GO:0046348">
    <property type="term" value="P:amino sugar catabolic process"/>
    <property type="evidence" value="ECO:0007669"/>
    <property type="project" value="InterPro"/>
</dbReference>
<comment type="function">
    <text evidence="13">Specifically catalyzes the cleavage of the D-lactyl ether substituent of MurNAc 6-phosphate, producing GlcNAc 6-phosphate and D-lactate. Together with AnmK, is also required for the utilization of anhydro-N-acetylmuramic acid (anhMurNAc) either imported from the medium or derived from its own cell wall murein, and thus plays a role in cell wall recycling.</text>
</comment>
<comment type="pathway">
    <text evidence="7 13">Amino-sugar metabolism; 1,6-anhydro-N-acetylmuramate degradation.</text>
</comment>
<protein>
    <recommendedName>
        <fullName evidence="10 13">N-acetylmuramic acid 6-phosphate etherase</fullName>
        <shortName evidence="13">MurNAc-6-P etherase</shortName>
        <ecNumber evidence="9 13">4.2.1.126</ecNumber>
    </recommendedName>
    <alternativeName>
        <fullName evidence="12 13">N-acetylmuramic acid 6-phosphate hydrolase</fullName>
    </alternativeName>
    <alternativeName>
        <fullName evidence="11 13">N-acetylmuramic acid 6-phosphate lyase</fullName>
    </alternativeName>
</protein>
<evidence type="ECO:0000256" key="7">
    <source>
        <dbReference type="ARBA" id="ARBA00060595"/>
    </source>
</evidence>
<name>K6XE62_9ALTE</name>
<comment type="catalytic activity">
    <reaction evidence="5 13">
        <text>N-acetyl-D-muramate 6-phosphate + H2O = N-acetyl-D-glucosamine 6-phosphate + (R)-lactate</text>
        <dbReference type="Rhea" id="RHEA:26410"/>
        <dbReference type="ChEBI" id="CHEBI:15377"/>
        <dbReference type="ChEBI" id="CHEBI:16004"/>
        <dbReference type="ChEBI" id="CHEBI:57513"/>
        <dbReference type="ChEBI" id="CHEBI:58722"/>
        <dbReference type="EC" id="4.2.1.126"/>
    </reaction>
</comment>
<dbReference type="Gene3D" id="3.40.50.10490">
    <property type="entry name" value="Glucose-6-phosphate isomerase like protein, domain 1"/>
    <property type="match status" value="1"/>
</dbReference>
<accession>K6XE62</accession>
<dbReference type="UniPathway" id="UPA00343"/>
<evidence type="ECO:0000256" key="9">
    <source>
        <dbReference type="ARBA" id="ARBA00067056"/>
    </source>
</evidence>
<evidence type="ECO:0000256" key="8">
    <source>
        <dbReference type="ARBA" id="ARBA00061234"/>
    </source>
</evidence>
<feature type="active site" description="Proton donor" evidence="13">
    <location>
        <position position="77"/>
    </location>
</feature>
<dbReference type="AlphaFoldDB" id="K6XE62"/>
<feature type="active site" evidence="13">
    <location>
        <position position="108"/>
    </location>
</feature>
<comment type="similarity">
    <text evidence="8 13">Belongs to the GCKR-like family. MurNAc-6-P etherase subfamily.</text>
</comment>
<evidence type="ECO:0000256" key="12">
    <source>
        <dbReference type="ARBA" id="ARBA00084049"/>
    </source>
</evidence>
<evidence type="ECO:0000256" key="5">
    <source>
        <dbReference type="ARBA" id="ARBA00051747"/>
    </source>
</evidence>
<dbReference type="Gene3D" id="1.10.8.1080">
    <property type="match status" value="1"/>
</dbReference>
<comment type="subunit">
    <text evidence="1 13">Homodimer.</text>
</comment>
<dbReference type="PANTHER" id="PTHR10088">
    <property type="entry name" value="GLUCOKINASE REGULATORY PROTEIN"/>
    <property type="match status" value="1"/>
</dbReference>
<dbReference type="GO" id="GO:0016803">
    <property type="term" value="F:ether hydrolase activity"/>
    <property type="evidence" value="ECO:0007669"/>
    <property type="project" value="TreeGrafter"/>
</dbReference>
<evidence type="ECO:0000256" key="11">
    <source>
        <dbReference type="ARBA" id="ARBA00077905"/>
    </source>
</evidence>
<dbReference type="Proteomes" id="UP000006327">
    <property type="component" value="Unassembled WGS sequence"/>
</dbReference>
<dbReference type="GO" id="GO:0009254">
    <property type="term" value="P:peptidoglycan turnover"/>
    <property type="evidence" value="ECO:0007669"/>
    <property type="project" value="UniProtKB-UniRule"/>
</dbReference>